<evidence type="ECO:0000256" key="3">
    <source>
        <dbReference type="ARBA" id="ARBA00023163"/>
    </source>
</evidence>
<dbReference type="PROSITE" id="PS01124">
    <property type="entry name" value="HTH_ARAC_FAMILY_2"/>
    <property type="match status" value="1"/>
</dbReference>
<evidence type="ECO:0000256" key="1">
    <source>
        <dbReference type="ARBA" id="ARBA00023015"/>
    </source>
</evidence>
<feature type="domain" description="HTH araC/xylS-type" evidence="4">
    <location>
        <begin position="236"/>
        <end position="334"/>
    </location>
</feature>
<evidence type="ECO:0000256" key="2">
    <source>
        <dbReference type="ARBA" id="ARBA00023125"/>
    </source>
</evidence>
<dbReference type="Gene3D" id="1.10.10.60">
    <property type="entry name" value="Homeodomain-like"/>
    <property type="match status" value="2"/>
</dbReference>
<organism evidence="5 6">
    <name type="scientific">Liquorilactobacillus ghanensis DSM 18630</name>
    <dbReference type="NCBI Taxonomy" id="1423750"/>
    <lineage>
        <taxon>Bacteria</taxon>
        <taxon>Bacillati</taxon>
        <taxon>Bacillota</taxon>
        <taxon>Bacilli</taxon>
        <taxon>Lactobacillales</taxon>
        <taxon>Lactobacillaceae</taxon>
        <taxon>Liquorilactobacillus</taxon>
    </lineage>
</organism>
<dbReference type="GO" id="GO:0003700">
    <property type="term" value="F:DNA-binding transcription factor activity"/>
    <property type="evidence" value="ECO:0007669"/>
    <property type="project" value="InterPro"/>
</dbReference>
<keyword evidence="1" id="KW-0805">Transcription regulation</keyword>
<dbReference type="PANTHER" id="PTHR43280">
    <property type="entry name" value="ARAC-FAMILY TRANSCRIPTIONAL REGULATOR"/>
    <property type="match status" value="1"/>
</dbReference>
<accession>A0A0R1VKH3</accession>
<dbReference type="InterPro" id="IPR018060">
    <property type="entry name" value="HTH_AraC"/>
</dbReference>
<name>A0A0R1VKH3_9LACO</name>
<protein>
    <recommendedName>
        <fullName evidence="4">HTH araC/xylS-type domain-containing protein</fullName>
    </recommendedName>
</protein>
<keyword evidence="2" id="KW-0238">DNA-binding</keyword>
<evidence type="ECO:0000259" key="4">
    <source>
        <dbReference type="PROSITE" id="PS01124"/>
    </source>
</evidence>
<dbReference type="InterPro" id="IPR009057">
    <property type="entry name" value="Homeodomain-like_sf"/>
</dbReference>
<dbReference type="Proteomes" id="UP000051451">
    <property type="component" value="Unassembled WGS sequence"/>
</dbReference>
<dbReference type="STRING" id="1423750.FC89_GL001191"/>
<dbReference type="AlphaFoldDB" id="A0A0R1VKH3"/>
<dbReference type="SMART" id="SM00342">
    <property type="entry name" value="HTH_ARAC"/>
    <property type="match status" value="1"/>
</dbReference>
<evidence type="ECO:0000313" key="5">
    <source>
        <dbReference type="EMBL" id="KRM06318.1"/>
    </source>
</evidence>
<dbReference type="PATRIC" id="fig|1423750.3.peg.1218"/>
<dbReference type="PANTHER" id="PTHR43280:SF10">
    <property type="entry name" value="REGULATORY PROTEIN POCR"/>
    <property type="match status" value="1"/>
</dbReference>
<dbReference type="RefSeq" id="WP_057871923.1">
    <property type="nucleotide sequence ID" value="NZ_AZGB01000016.1"/>
</dbReference>
<evidence type="ECO:0000313" key="6">
    <source>
        <dbReference type="Proteomes" id="UP000051451"/>
    </source>
</evidence>
<sequence length="351" mass="40965">MGNKIIFFKLDPLLEKALFQVAGNVSEHNFEICTIQKFENKSIADLLKNEYFRGVFLECSTINDAFFRKINIINQLSPKTKIYVFSNEITTGLVSLLEKRKIEKIMLLPLSFRIINKVIFELKHTQNLTVEPITLKLRKLILNSTYSEVYSELFIICTNYIEQISRANLSAQLSMLRKVVLSNDSYSEKLKNDFESNFTLNFSDYELTAYVVEFFIFDLVDLFYQEQLIRKKPFFLNVFECVNTQIHSDLFLSNVAEQANISASYLSRAISKEFGFSFNKYIQIKKVEEAKKEFYFNDEKVIDVSFKLSFSEPSYFSKVFKKIQGETPIQYKKNIILEKEKAGNKDEESCG</sequence>
<comment type="caution">
    <text evidence="5">The sequence shown here is derived from an EMBL/GenBank/DDBJ whole genome shotgun (WGS) entry which is preliminary data.</text>
</comment>
<proteinExistence type="predicted"/>
<dbReference type="GeneID" id="98319208"/>
<reference evidence="5 6" key="1">
    <citation type="journal article" date="2015" name="Genome Announc.">
        <title>Expanding the biotechnology potential of lactobacilli through comparative genomics of 213 strains and associated genera.</title>
        <authorList>
            <person name="Sun Z."/>
            <person name="Harris H.M."/>
            <person name="McCann A."/>
            <person name="Guo C."/>
            <person name="Argimon S."/>
            <person name="Zhang W."/>
            <person name="Yang X."/>
            <person name="Jeffery I.B."/>
            <person name="Cooney J.C."/>
            <person name="Kagawa T.F."/>
            <person name="Liu W."/>
            <person name="Song Y."/>
            <person name="Salvetti E."/>
            <person name="Wrobel A."/>
            <person name="Rasinkangas P."/>
            <person name="Parkhill J."/>
            <person name="Rea M.C."/>
            <person name="O'Sullivan O."/>
            <person name="Ritari J."/>
            <person name="Douillard F.P."/>
            <person name="Paul Ross R."/>
            <person name="Yang R."/>
            <person name="Briner A.E."/>
            <person name="Felis G.E."/>
            <person name="de Vos W.M."/>
            <person name="Barrangou R."/>
            <person name="Klaenhammer T.R."/>
            <person name="Caufield P.W."/>
            <person name="Cui Y."/>
            <person name="Zhang H."/>
            <person name="O'Toole P.W."/>
        </authorList>
    </citation>
    <scope>NUCLEOTIDE SEQUENCE [LARGE SCALE GENOMIC DNA]</scope>
    <source>
        <strain evidence="5 6">DSM 18630</strain>
    </source>
</reference>
<gene>
    <name evidence="5" type="ORF">FC89_GL001191</name>
</gene>
<keyword evidence="6" id="KW-1185">Reference proteome</keyword>
<keyword evidence="3" id="KW-0804">Transcription</keyword>
<dbReference type="Pfam" id="PF12833">
    <property type="entry name" value="HTH_18"/>
    <property type="match status" value="1"/>
</dbReference>
<dbReference type="SUPFAM" id="SSF46689">
    <property type="entry name" value="Homeodomain-like"/>
    <property type="match status" value="1"/>
</dbReference>
<dbReference type="OrthoDB" id="9799319at2"/>
<dbReference type="EMBL" id="AZGB01000016">
    <property type="protein sequence ID" value="KRM06318.1"/>
    <property type="molecule type" value="Genomic_DNA"/>
</dbReference>
<dbReference type="GO" id="GO:0043565">
    <property type="term" value="F:sequence-specific DNA binding"/>
    <property type="evidence" value="ECO:0007669"/>
    <property type="project" value="InterPro"/>
</dbReference>